<dbReference type="RefSeq" id="XP_040780664.1">
    <property type="nucleotide sequence ID" value="XM_040921920.1"/>
</dbReference>
<keyword evidence="2" id="KW-0732">Signal</keyword>
<accession>A0A9P4YAY5</accession>
<feature type="transmembrane region" description="Helical" evidence="1">
    <location>
        <begin position="180"/>
        <end position="203"/>
    </location>
</feature>
<comment type="caution">
    <text evidence="3">The sequence shown here is derived from an EMBL/GenBank/DDBJ whole genome shotgun (WGS) entry which is preliminary data.</text>
</comment>
<keyword evidence="1" id="KW-0472">Membrane</keyword>
<keyword evidence="1" id="KW-0812">Transmembrane</keyword>
<gene>
    <name evidence="3" type="ORF">M406DRAFT_343822</name>
</gene>
<dbReference type="OrthoDB" id="10006946at2759"/>
<feature type="non-terminal residue" evidence="3">
    <location>
        <position position="218"/>
    </location>
</feature>
<dbReference type="Proteomes" id="UP000803844">
    <property type="component" value="Unassembled WGS sequence"/>
</dbReference>
<evidence type="ECO:0000256" key="2">
    <source>
        <dbReference type="SAM" id="SignalP"/>
    </source>
</evidence>
<protein>
    <recommendedName>
        <fullName evidence="5">Ferric oxidoreductase domain-containing protein</fullName>
    </recommendedName>
</protein>
<evidence type="ECO:0000256" key="1">
    <source>
        <dbReference type="SAM" id="Phobius"/>
    </source>
</evidence>
<dbReference type="EMBL" id="MU032344">
    <property type="protein sequence ID" value="KAF3769703.1"/>
    <property type="molecule type" value="Genomic_DNA"/>
</dbReference>
<organism evidence="3 4">
    <name type="scientific">Cryphonectria parasitica (strain ATCC 38755 / EP155)</name>
    <dbReference type="NCBI Taxonomy" id="660469"/>
    <lineage>
        <taxon>Eukaryota</taxon>
        <taxon>Fungi</taxon>
        <taxon>Dikarya</taxon>
        <taxon>Ascomycota</taxon>
        <taxon>Pezizomycotina</taxon>
        <taxon>Sordariomycetes</taxon>
        <taxon>Sordariomycetidae</taxon>
        <taxon>Diaporthales</taxon>
        <taxon>Cryphonectriaceae</taxon>
        <taxon>Cryphonectria-Endothia species complex</taxon>
        <taxon>Cryphonectria</taxon>
    </lineage>
</organism>
<evidence type="ECO:0000313" key="3">
    <source>
        <dbReference type="EMBL" id="KAF3769703.1"/>
    </source>
</evidence>
<proteinExistence type="predicted"/>
<reference evidence="3" key="1">
    <citation type="journal article" date="2020" name="Phytopathology">
        <title>Genome sequence of the chestnut blight fungus Cryphonectria parasitica EP155: A fundamental resource for an archetypical invasive plant pathogen.</title>
        <authorList>
            <person name="Crouch J.A."/>
            <person name="Dawe A."/>
            <person name="Aerts A."/>
            <person name="Barry K."/>
            <person name="Churchill A.C.L."/>
            <person name="Grimwood J."/>
            <person name="Hillman B."/>
            <person name="Milgroom M.G."/>
            <person name="Pangilinan J."/>
            <person name="Smith M."/>
            <person name="Salamov A."/>
            <person name="Schmutz J."/>
            <person name="Yadav J."/>
            <person name="Grigoriev I.V."/>
            <person name="Nuss D."/>
        </authorList>
    </citation>
    <scope>NUCLEOTIDE SEQUENCE</scope>
    <source>
        <strain evidence="3">EP155</strain>
    </source>
</reference>
<name>A0A9P4YAY5_CRYP1</name>
<feature type="chain" id="PRO_5040324859" description="Ferric oxidoreductase domain-containing protein" evidence="2">
    <location>
        <begin position="24"/>
        <end position="218"/>
    </location>
</feature>
<evidence type="ECO:0000313" key="4">
    <source>
        <dbReference type="Proteomes" id="UP000803844"/>
    </source>
</evidence>
<feature type="signal peptide" evidence="2">
    <location>
        <begin position="1"/>
        <end position="23"/>
    </location>
</feature>
<feature type="transmembrane region" description="Helical" evidence="1">
    <location>
        <begin position="90"/>
        <end position="113"/>
    </location>
</feature>
<feature type="transmembrane region" description="Helical" evidence="1">
    <location>
        <begin position="45"/>
        <end position="63"/>
    </location>
</feature>
<feature type="transmembrane region" description="Helical" evidence="1">
    <location>
        <begin position="133"/>
        <end position="159"/>
    </location>
</feature>
<sequence>MKRLFQTISLLAVLALSTGLALGLTYAPCYATICPESYLARPTRVHIATFYAFLAITACFLYIRAVSPRVQHISNYYLVWHELPVLKRRVSLGGLALGIWIVGVNVGTTWIWFQPLLGYWGLRTDPYGWVLAQMRLTITGVIGHHADILLGLVIIPVSRNSILGQVFQLHQSTLLYAHKLIAYLLFAATFAHAMTYFSFVGWLDPVWGHWSSDSAQYV</sequence>
<keyword evidence="1" id="KW-1133">Transmembrane helix</keyword>
<dbReference type="GeneID" id="63839049"/>
<evidence type="ECO:0008006" key="5">
    <source>
        <dbReference type="Google" id="ProtNLM"/>
    </source>
</evidence>
<dbReference type="AlphaFoldDB" id="A0A9P4YAY5"/>
<keyword evidence="4" id="KW-1185">Reference proteome</keyword>